<reference evidence="2 3" key="1">
    <citation type="submission" date="2018-03" db="EMBL/GenBank/DDBJ databases">
        <title>Genomic Encyclopedia of Archaeal and Bacterial Type Strains, Phase II (KMG-II): from individual species to whole genera.</title>
        <authorList>
            <person name="Goeker M."/>
        </authorList>
    </citation>
    <scope>NUCLEOTIDE SEQUENCE [LARGE SCALE GENOMIC DNA]</scope>
    <source>
        <strain evidence="2 3">DSM 43146</strain>
    </source>
</reference>
<gene>
    <name evidence="2" type="ORF">CLV67_120112</name>
</gene>
<evidence type="ECO:0000313" key="2">
    <source>
        <dbReference type="EMBL" id="PRX16297.1"/>
    </source>
</evidence>
<comment type="caution">
    <text evidence="2">The sequence shown here is derived from an EMBL/GenBank/DDBJ whole genome shotgun (WGS) entry which is preliminary data.</text>
</comment>
<protein>
    <submittedName>
        <fullName evidence="2">Uncharacterized protein</fullName>
    </submittedName>
</protein>
<dbReference type="RefSeq" id="WP_170154155.1">
    <property type="nucleotide sequence ID" value="NZ_BOMO01000135.1"/>
</dbReference>
<keyword evidence="3" id="KW-1185">Reference proteome</keyword>
<dbReference type="Proteomes" id="UP000239415">
    <property type="component" value="Unassembled WGS sequence"/>
</dbReference>
<proteinExistence type="predicted"/>
<evidence type="ECO:0000313" key="3">
    <source>
        <dbReference type="Proteomes" id="UP000239415"/>
    </source>
</evidence>
<accession>A0A2T0K0I7</accession>
<sequence length="57" mass="6381">MTKELGARENEKQTESRTEDLPRHPAARPRAEADRELVPPDADLDEDRTVPGSGGRR</sequence>
<evidence type="ECO:0000256" key="1">
    <source>
        <dbReference type="SAM" id="MobiDB-lite"/>
    </source>
</evidence>
<feature type="region of interest" description="Disordered" evidence="1">
    <location>
        <begin position="1"/>
        <end position="57"/>
    </location>
</feature>
<feature type="compositionally biased region" description="Basic and acidic residues" evidence="1">
    <location>
        <begin position="1"/>
        <end position="38"/>
    </location>
</feature>
<name>A0A2T0K0I7_9ACTN</name>
<dbReference type="EMBL" id="PVMZ01000020">
    <property type="protein sequence ID" value="PRX16297.1"/>
    <property type="molecule type" value="Genomic_DNA"/>
</dbReference>
<organism evidence="2 3">
    <name type="scientific">Actinoplanes italicus</name>
    <dbReference type="NCBI Taxonomy" id="113567"/>
    <lineage>
        <taxon>Bacteria</taxon>
        <taxon>Bacillati</taxon>
        <taxon>Actinomycetota</taxon>
        <taxon>Actinomycetes</taxon>
        <taxon>Micromonosporales</taxon>
        <taxon>Micromonosporaceae</taxon>
        <taxon>Actinoplanes</taxon>
    </lineage>
</organism>
<dbReference type="AlphaFoldDB" id="A0A2T0K0I7"/>